<dbReference type="GO" id="GO:0016491">
    <property type="term" value="F:oxidoreductase activity"/>
    <property type="evidence" value="ECO:0007669"/>
    <property type="project" value="UniProtKB-KW"/>
</dbReference>
<dbReference type="SUPFAM" id="SSF51905">
    <property type="entry name" value="FAD/NAD(P)-binding domain"/>
    <property type="match status" value="1"/>
</dbReference>
<dbReference type="Pfam" id="PF01266">
    <property type="entry name" value="DAO"/>
    <property type="match status" value="1"/>
</dbReference>
<dbReference type="OrthoDB" id="7421214at2"/>
<dbReference type="AlphaFoldDB" id="A0A1H9IK46"/>
<evidence type="ECO:0000313" key="4">
    <source>
        <dbReference type="Proteomes" id="UP000198634"/>
    </source>
</evidence>
<dbReference type="InterPro" id="IPR036188">
    <property type="entry name" value="FAD/NAD-bd_sf"/>
</dbReference>
<evidence type="ECO:0000313" key="3">
    <source>
        <dbReference type="EMBL" id="SEQ75101.1"/>
    </source>
</evidence>
<dbReference type="STRING" id="657014.SAMN04488092_11272"/>
<dbReference type="GO" id="GO:0005737">
    <property type="term" value="C:cytoplasm"/>
    <property type="evidence" value="ECO:0007669"/>
    <property type="project" value="TreeGrafter"/>
</dbReference>
<keyword evidence="4" id="KW-1185">Reference proteome</keyword>
<dbReference type="InterPro" id="IPR006076">
    <property type="entry name" value="FAD-dep_OxRdtase"/>
</dbReference>
<evidence type="ECO:0000256" key="1">
    <source>
        <dbReference type="ARBA" id="ARBA00023002"/>
    </source>
</evidence>
<accession>A0A1H9IK46</accession>
<evidence type="ECO:0000259" key="2">
    <source>
        <dbReference type="Pfam" id="PF01266"/>
    </source>
</evidence>
<dbReference type="EMBL" id="FOEP01000012">
    <property type="protein sequence ID" value="SEQ75101.1"/>
    <property type="molecule type" value="Genomic_DNA"/>
</dbReference>
<dbReference type="PANTHER" id="PTHR13847">
    <property type="entry name" value="SARCOSINE DEHYDROGENASE-RELATED"/>
    <property type="match status" value="1"/>
</dbReference>
<name>A0A1H9IK46_9RHOB</name>
<dbReference type="Gene3D" id="3.30.9.10">
    <property type="entry name" value="D-Amino Acid Oxidase, subunit A, domain 2"/>
    <property type="match status" value="1"/>
</dbReference>
<gene>
    <name evidence="3" type="ORF">SAMN04488092_11272</name>
</gene>
<keyword evidence="1" id="KW-0560">Oxidoreductase</keyword>
<dbReference type="RefSeq" id="WP_090270616.1">
    <property type="nucleotide sequence ID" value="NZ_FOEP01000012.1"/>
</dbReference>
<reference evidence="3 4" key="1">
    <citation type="submission" date="2016-10" db="EMBL/GenBank/DDBJ databases">
        <authorList>
            <person name="de Groot N.N."/>
        </authorList>
    </citation>
    <scope>NUCLEOTIDE SEQUENCE [LARGE SCALE GENOMIC DNA]</scope>
    <source>
        <strain evidence="3 4">DSM 22007</strain>
    </source>
</reference>
<proteinExistence type="predicted"/>
<dbReference type="Gene3D" id="3.50.50.60">
    <property type="entry name" value="FAD/NAD(P)-binding domain"/>
    <property type="match status" value="1"/>
</dbReference>
<dbReference type="Proteomes" id="UP000198634">
    <property type="component" value="Unassembled WGS sequence"/>
</dbReference>
<organism evidence="3 4">
    <name type="scientific">Thalassovita taeanensis</name>
    <dbReference type="NCBI Taxonomy" id="657014"/>
    <lineage>
        <taxon>Bacteria</taxon>
        <taxon>Pseudomonadati</taxon>
        <taxon>Pseudomonadota</taxon>
        <taxon>Alphaproteobacteria</taxon>
        <taxon>Rhodobacterales</taxon>
        <taxon>Roseobacteraceae</taxon>
        <taxon>Thalassovita</taxon>
    </lineage>
</organism>
<feature type="domain" description="FAD dependent oxidoreductase" evidence="2">
    <location>
        <begin position="6"/>
        <end position="344"/>
    </location>
</feature>
<protein>
    <submittedName>
        <fullName evidence="3">Glycine/D-amino acid oxidase</fullName>
    </submittedName>
</protein>
<sequence>MTVKRDILVIGGGIAGIGAAARMSPDAKVTVLEAEPAIGHHSTGRSAAIFIRNYGNAALRALNAASVGVFIEPDGIADSSLLSPRGEMLIANENELGAFEAYLEGGEGLERLTAAQATELVPILRQDAIAGAAIEWDAQDIDVDRLLQGFARMLRSQGGQIVTDARVTSITRKDGGWCVTTNKEDYFAPVLVNAAGAWGDHIATMAGVAPVGLRALRRSAALIPAPTGYDINRWPLFASASEQWYAKPEAGKLMISPADEDEVEPHDVWADDMVLAEGLDRFEQAVTMPITRVEHSWAGLRSFVADRTPVVGFAPDADGFFWLVGQGGYGIQTAPALSQLAADLSLGRRSPLPGAVIDALGASRPSLNPQRN</sequence>
<dbReference type="PANTHER" id="PTHR13847:SF287">
    <property type="entry name" value="FAD-DEPENDENT OXIDOREDUCTASE DOMAIN-CONTAINING PROTEIN 1"/>
    <property type="match status" value="1"/>
</dbReference>